<dbReference type="EMBL" id="JACHGF010000002">
    <property type="protein sequence ID" value="MBB5283272.1"/>
    <property type="molecule type" value="Genomic_DNA"/>
</dbReference>
<proteinExistence type="inferred from homology"/>
<evidence type="ECO:0000313" key="4">
    <source>
        <dbReference type="Proteomes" id="UP000557307"/>
    </source>
</evidence>
<comment type="caution">
    <text evidence="3">The sequence shown here is derived from an EMBL/GenBank/DDBJ whole genome shotgun (WGS) entry which is preliminary data.</text>
</comment>
<sequence length="389" mass="45610">MEARSFLILNQFLIKIALIFGSSDRILSTLMLKLQLFTGWWAEKEDMYRVDVISSKKCTTNLPASLLPFAHQESWTCCHLDEILRGEVKDISHLYLDALLLKSHNPNLLFEHVRNILPDDCLFAFRIRTAENIKTELKEKYPQPFFYTYYPIHFLGRRVLPKLKGFRKISRLLNVPVDISKAEIMGRLLYAGFTIVTILENKHETTILTTKNLVKVPSKVSPTPSEGFLFKTQRIGQGARKIDVYKFRSMHPYAEYVQEYLHQLNGLDEDGKFKNDFRVSTGGRVLRRYWIDEIPMLYNVLRGDLKLIGVRPLSEHYLSLYPEQARQIRMKHRPGLLPPFYADLPKTFEAIVQSELDYLEAYEREPFRTDLRYALRILKNILIYKARSK</sequence>
<gene>
    <name evidence="3" type="ORF">HNQ92_001398</name>
</gene>
<name>A0A840TNY9_9BACT</name>
<dbReference type="Pfam" id="PF02397">
    <property type="entry name" value="Bac_transf"/>
    <property type="match status" value="1"/>
</dbReference>
<evidence type="ECO:0000259" key="2">
    <source>
        <dbReference type="Pfam" id="PF02397"/>
    </source>
</evidence>
<organism evidence="3 4">
    <name type="scientific">Rhabdobacter roseus</name>
    <dbReference type="NCBI Taxonomy" id="1655419"/>
    <lineage>
        <taxon>Bacteria</taxon>
        <taxon>Pseudomonadati</taxon>
        <taxon>Bacteroidota</taxon>
        <taxon>Cytophagia</taxon>
        <taxon>Cytophagales</taxon>
        <taxon>Cytophagaceae</taxon>
        <taxon>Rhabdobacter</taxon>
    </lineage>
</organism>
<reference evidence="3 4" key="1">
    <citation type="submission" date="2020-08" db="EMBL/GenBank/DDBJ databases">
        <title>Genomic Encyclopedia of Type Strains, Phase IV (KMG-IV): sequencing the most valuable type-strain genomes for metagenomic binning, comparative biology and taxonomic classification.</title>
        <authorList>
            <person name="Goeker M."/>
        </authorList>
    </citation>
    <scope>NUCLEOTIDE SEQUENCE [LARGE SCALE GENOMIC DNA]</scope>
    <source>
        <strain evidence="3 4">DSM 105074</strain>
    </source>
</reference>
<dbReference type="GO" id="GO:0016780">
    <property type="term" value="F:phosphotransferase activity, for other substituted phosphate groups"/>
    <property type="evidence" value="ECO:0007669"/>
    <property type="project" value="TreeGrafter"/>
</dbReference>
<accession>A0A840TNY9</accession>
<keyword evidence="3" id="KW-0808">Transferase</keyword>
<dbReference type="Proteomes" id="UP000557307">
    <property type="component" value="Unassembled WGS sequence"/>
</dbReference>
<keyword evidence="4" id="KW-1185">Reference proteome</keyword>
<dbReference type="AlphaFoldDB" id="A0A840TNY9"/>
<protein>
    <submittedName>
        <fullName evidence="3">Lipopolysaccharide/colanic/teichoic acid biosynthesis glycosyltransferase</fullName>
    </submittedName>
</protein>
<comment type="similarity">
    <text evidence="1">Belongs to the bacterial sugar transferase family.</text>
</comment>
<dbReference type="PANTHER" id="PTHR30576:SF0">
    <property type="entry name" value="UNDECAPRENYL-PHOSPHATE N-ACETYLGALACTOSAMINYL 1-PHOSPHATE TRANSFERASE-RELATED"/>
    <property type="match status" value="1"/>
</dbReference>
<evidence type="ECO:0000256" key="1">
    <source>
        <dbReference type="ARBA" id="ARBA00006464"/>
    </source>
</evidence>
<dbReference type="PANTHER" id="PTHR30576">
    <property type="entry name" value="COLANIC BIOSYNTHESIS UDP-GLUCOSE LIPID CARRIER TRANSFERASE"/>
    <property type="match status" value="1"/>
</dbReference>
<feature type="domain" description="Bacterial sugar transferase" evidence="2">
    <location>
        <begin position="225"/>
        <end position="376"/>
    </location>
</feature>
<dbReference type="RefSeq" id="WP_184172523.1">
    <property type="nucleotide sequence ID" value="NZ_JACHGF010000002.1"/>
</dbReference>
<dbReference type="InterPro" id="IPR003362">
    <property type="entry name" value="Bact_transf"/>
</dbReference>
<evidence type="ECO:0000313" key="3">
    <source>
        <dbReference type="EMBL" id="MBB5283272.1"/>
    </source>
</evidence>